<evidence type="ECO:0000256" key="8">
    <source>
        <dbReference type="ARBA" id="ARBA00023014"/>
    </source>
</evidence>
<dbReference type="InterPro" id="IPR050415">
    <property type="entry name" value="MRET"/>
</dbReference>
<dbReference type="InterPro" id="IPR017938">
    <property type="entry name" value="Riboflavin_synthase-like_b-brl"/>
</dbReference>
<dbReference type="CDD" id="cd00207">
    <property type="entry name" value="fer2"/>
    <property type="match status" value="1"/>
</dbReference>
<keyword evidence="2" id="KW-0285">Flavoprotein</keyword>
<dbReference type="SUPFAM" id="SSF63380">
    <property type="entry name" value="Riboflavin synthase domain-like"/>
    <property type="match status" value="1"/>
</dbReference>
<keyword evidence="4" id="KW-0479">Metal-binding</keyword>
<evidence type="ECO:0000256" key="10">
    <source>
        <dbReference type="ARBA" id="ARBA00034078"/>
    </source>
</evidence>
<dbReference type="SUPFAM" id="SSF54292">
    <property type="entry name" value="2Fe-2S ferredoxin-like"/>
    <property type="match status" value="1"/>
</dbReference>
<evidence type="ECO:0000256" key="9">
    <source>
        <dbReference type="ARBA" id="ARBA00023075"/>
    </source>
</evidence>
<dbReference type="PRINTS" id="PR00410">
    <property type="entry name" value="PHEHYDRXLASE"/>
</dbReference>
<organism evidence="13 14">
    <name type="scientific">Shewanella psychropiezotolerans</name>
    <dbReference type="NCBI Taxonomy" id="2593655"/>
    <lineage>
        <taxon>Bacteria</taxon>
        <taxon>Pseudomonadati</taxon>
        <taxon>Pseudomonadota</taxon>
        <taxon>Gammaproteobacteria</taxon>
        <taxon>Alteromonadales</taxon>
        <taxon>Shewanellaceae</taxon>
        <taxon>Shewanella</taxon>
    </lineage>
</organism>
<dbReference type="Pfam" id="PF00111">
    <property type="entry name" value="Fer2"/>
    <property type="match status" value="1"/>
</dbReference>
<sequence length="365" mass="40651">MSSTQLYSLKISQVQPETESAVCISFEVPQALKDVFRFKPGQFLTLEIALDGQKIRRAYSICSGVDDTHLRVGIKRIKHGQFSNYANDHFKVGDIVSVLPPQGNFYPLLYADDTNSYMCLAVGSGITPILSIIKSILSSSDQSKVTLIYGNKRTKSVMFKEELSFIKNRYLARFKWINIMSQEDQGSDVLNGKIDNDKGYQLQKKKMIDIHNTAYVFICGPESMISEVSRGFRLEGLNQSQIHYELFAHSAVDSEVILEKSLQRVHEYGENKTSQLTLISDGRAINFELATVGSNILDAGIENGLDLPFSCKAGVCSTCKAKVIKGKVDMDISHGLAAHEIEQGFILTCQAHPLSDELVVSFDER</sequence>
<evidence type="ECO:0000256" key="3">
    <source>
        <dbReference type="ARBA" id="ARBA00022714"/>
    </source>
</evidence>
<dbReference type="InterPro" id="IPR001041">
    <property type="entry name" value="2Fe-2S_ferredoxin-type"/>
</dbReference>
<keyword evidence="8" id="KW-0411">Iron-sulfur</keyword>
<keyword evidence="3" id="KW-0001">2Fe-2S</keyword>
<evidence type="ECO:0000256" key="5">
    <source>
        <dbReference type="ARBA" id="ARBA00022827"/>
    </source>
</evidence>
<protein>
    <submittedName>
        <fullName evidence="13">2Fe-2S iron-sulfur cluster binding domain-containing protein</fullName>
    </submittedName>
</protein>
<dbReference type="SUPFAM" id="SSF52343">
    <property type="entry name" value="Ferredoxin reductase-like, C-terminal NADP-linked domain"/>
    <property type="match status" value="1"/>
</dbReference>
<dbReference type="Gene3D" id="3.40.50.80">
    <property type="entry name" value="Nucleotide-binding domain of ferredoxin-NADP reductase (FNR) module"/>
    <property type="match status" value="1"/>
</dbReference>
<keyword evidence="5" id="KW-0274">FAD</keyword>
<dbReference type="PANTHER" id="PTHR47354">
    <property type="entry name" value="NADH OXIDOREDUCTASE HCR"/>
    <property type="match status" value="1"/>
</dbReference>
<dbReference type="InterPro" id="IPR001433">
    <property type="entry name" value="OxRdtase_FAD/NAD-bd"/>
</dbReference>
<dbReference type="PROSITE" id="PS51384">
    <property type="entry name" value="FAD_FR"/>
    <property type="match status" value="1"/>
</dbReference>
<gene>
    <name evidence="13" type="ORF">FM037_08855</name>
</gene>
<evidence type="ECO:0000256" key="1">
    <source>
        <dbReference type="ARBA" id="ARBA00001974"/>
    </source>
</evidence>
<dbReference type="Pfam" id="PF00175">
    <property type="entry name" value="NAD_binding_1"/>
    <property type="match status" value="1"/>
</dbReference>
<evidence type="ECO:0000256" key="2">
    <source>
        <dbReference type="ARBA" id="ARBA00022630"/>
    </source>
</evidence>
<keyword evidence="14" id="KW-1185">Reference proteome</keyword>
<dbReference type="Gene3D" id="2.40.30.10">
    <property type="entry name" value="Translation factors"/>
    <property type="match status" value="1"/>
</dbReference>
<dbReference type="EMBL" id="CP041614">
    <property type="protein sequence ID" value="QDO83316.1"/>
    <property type="molecule type" value="Genomic_DNA"/>
</dbReference>
<keyword evidence="9" id="KW-0830">Ubiquinone</keyword>
<dbReference type="PROSITE" id="PS00197">
    <property type="entry name" value="2FE2S_FER_1"/>
    <property type="match status" value="1"/>
</dbReference>
<reference evidence="13 14" key="1">
    <citation type="submission" date="2019-07" db="EMBL/GenBank/DDBJ databases">
        <title>Shewanella sp. YLB-06 whole genomic sequence.</title>
        <authorList>
            <person name="Yu L."/>
        </authorList>
    </citation>
    <scope>NUCLEOTIDE SEQUENCE [LARGE SCALE GENOMIC DNA]</scope>
    <source>
        <strain evidence="13 14">YLB-06</strain>
    </source>
</reference>
<evidence type="ECO:0000313" key="13">
    <source>
        <dbReference type="EMBL" id="QDO83316.1"/>
    </source>
</evidence>
<evidence type="ECO:0000256" key="6">
    <source>
        <dbReference type="ARBA" id="ARBA00023002"/>
    </source>
</evidence>
<feature type="domain" description="2Fe-2S ferredoxin-type" evidence="11">
    <location>
        <begin position="274"/>
        <end position="365"/>
    </location>
</feature>
<proteinExistence type="predicted"/>
<dbReference type="InterPro" id="IPR001709">
    <property type="entry name" value="Flavoprot_Pyr_Nucl_cyt_Rdtase"/>
</dbReference>
<evidence type="ECO:0000259" key="11">
    <source>
        <dbReference type="PROSITE" id="PS51085"/>
    </source>
</evidence>
<dbReference type="InterPro" id="IPR008333">
    <property type="entry name" value="Cbr1-like_FAD-bd_dom"/>
</dbReference>
<keyword evidence="6" id="KW-0560">Oxidoreductase</keyword>
<comment type="cofactor">
    <cofactor evidence="1">
        <name>FAD</name>
        <dbReference type="ChEBI" id="CHEBI:57692"/>
    </cofactor>
</comment>
<dbReference type="InterPro" id="IPR036010">
    <property type="entry name" value="2Fe-2S_ferredoxin-like_sf"/>
</dbReference>
<dbReference type="Gene3D" id="3.10.20.30">
    <property type="match status" value="1"/>
</dbReference>
<evidence type="ECO:0000313" key="14">
    <source>
        <dbReference type="Proteomes" id="UP000315947"/>
    </source>
</evidence>
<dbReference type="InterPro" id="IPR012675">
    <property type="entry name" value="Beta-grasp_dom_sf"/>
</dbReference>
<comment type="cofactor">
    <cofactor evidence="10">
        <name>[2Fe-2S] cluster</name>
        <dbReference type="ChEBI" id="CHEBI:190135"/>
    </cofactor>
</comment>
<dbReference type="Pfam" id="PF00970">
    <property type="entry name" value="FAD_binding_6"/>
    <property type="match status" value="1"/>
</dbReference>
<evidence type="ECO:0000256" key="4">
    <source>
        <dbReference type="ARBA" id="ARBA00022723"/>
    </source>
</evidence>
<feature type="domain" description="FAD-binding FR-type" evidence="12">
    <location>
        <begin position="4"/>
        <end position="108"/>
    </location>
</feature>
<dbReference type="RefSeq" id="WP_144045695.1">
    <property type="nucleotide sequence ID" value="NZ_CP041614.1"/>
</dbReference>
<dbReference type="PROSITE" id="PS51085">
    <property type="entry name" value="2FE2S_FER_2"/>
    <property type="match status" value="1"/>
</dbReference>
<evidence type="ECO:0000256" key="7">
    <source>
        <dbReference type="ARBA" id="ARBA00023004"/>
    </source>
</evidence>
<dbReference type="InterPro" id="IPR039261">
    <property type="entry name" value="FNR_nucleotide-bd"/>
</dbReference>
<dbReference type="Proteomes" id="UP000315947">
    <property type="component" value="Chromosome"/>
</dbReference>
<dbReference type="CDD" id="cd06214">
    <property type="entry name" value="PA_degradation_oxidoreductase_like"/>
    <property type="match status" value="1"/>
</dbReference>
<name>A0ABX5X200_9GAMM</name>
<dbReference type="PANTHER" id="PTHR47354:SF8">
    <property type="entry name" value="1,2-PHENYLACETYL-COA EPOXIDASE, SUBUNIT E"/>
    <property type="match status" value="1"/>
</dbReference>
<dbReference type="InterPro" id="IPR006058">
    <property type="entry name" value="2Fe2S_fd_BS"/>
</dbReference>
<evidence type="ECO:0000259" key="12">
    <source>
        <dbReference type="PROSITE" id="PS51384"/>
    </source>
</evidence>
<keyword evidence="7" id="KW-0408">Iron</keyword>
<dbReference type="PRINTS" id="PR00371">
    <property type="entry name" value="FPNCR"/>
</dbReference>
<accession>A0ABX5X200</accession>
<dbReference type="InterPro" id="IPR017927">
    <property type="entry name" value="FAD-bd_FR_type"/>
</dbReference>